<sequence>MTVLRTPRLTLRHWSRTDREPFAALNADPAVMEYFPAPLDAVQSDALADRISARLDEHGWGLWAVETPDGRFAGFTGLNPVPPAIAELVRGEPTMEVGWRLAPWAWGHGYATEAATAALRHGFGVLDLDEIVSFTAATNLRSRAVMERLGMTRDPADDFDHPALAPDSPLRPHVLYRLSRGGEPS</sequence>
<dbReference type="PROSITE" id="PS51186">
    <property type="entry name" value="GNAT"/>
    <property type="match status" value="1"/>
</dbReference>
<accession>A0ABY5KHD6</accession>
<organism evidence="2 3">
    <name type="scientific">Aeromicrobium duanguangcaii</name>
    <dbReference type="NCBI Taxonomy" id="2968086"/>
    <lineage>
        <taxon>Bacteria</taxon>
        <taxon>Bacillati</taxon>
        <taxon>Actinomycetota</taxon>
        <taxon>Actinomycetes</taxon>
        <taxon>Propionibacteriales</taxon>
        <taxon>Nocardioidaceae</taxon>
        <taxon>Aeromicrobium</taxon>
    </lineage>
</organism>
<evidence type="ECO:0000313" key="3">
    <source>
        <dbReference type="Proteomes" id="UP001315860"/>
    </source>
</evidence>
<dbReference type="Gene3D" id="3.40.630.30">
    <property type="match status" value="1"/>
</dbReference>
<dbReference type="SUPFAM" id="SSF55729">
    <property type="entry name" value="Acyl-CoA N-acyltransferases (Nat)"/>
    <property type="match status" value="1"/>
</dbReference>
<feature type="domain" description="N-acetyltransferase" evidence="1">
    <location>
        <begin position="9"/>
        <end position="181"/>
    </location>
</feature>
<protein>
    <submittedName>
        <fullName evidence="2">GNAT family N-acetyltransferase</fullName>
    </submittedName>
</protein>
<gene>
    <name evidence="2" type="ORF">NP095_03410</name>
</gene>
<evidence type="ECO:0000313" key="2">
    <source>
        <dbReference type="EMBL" id="UUI69168.1"/>
    </source>
</evidence>
<reference evidence="2 3" key="1">
    <citation type="submission" date="2022-07" db="EMBL/GenBank/DDBJ databases">
        <title>Novel species in genus Aeromicrobium.</title>
        <authorList>
            <person name="Ye L."/>
        </authorList>
    </citation>
    <scope>NUCLEOTIDE SEQUENCE [LARGE SCALE GENOMIC DNA]</scope>
    <source>
        <strain evidence="3">zg-Y50</strain>
    </source>
</reference>
<dbReference type="PANTHER" id="PTHR43792:SF1">
    <property type="entry name" value="N-ACETYLTRANSFERASE DOMAIN-CONTAINING PROTEIN"/>
    <property type="match status" value="1"/>
</dbReference>
<dbReference type="Pfam" id="PF13302">
    <property type="entry name" value="Acetyltransf_3"/>
    <property type="match status" value="1"/>
</dbReference>
<keyword evidence="3" id="KW-1185">Reference proteome</keyword>
<dbReference type="InterPro" id="IPR051531">
    <property type="entry name" value="N-acetyltransferase"/>
</dbReference>
<dbReference type="Proteomes" id="UP001315860">
    <property type="component" value="Chromosome"/>
</dbReference>
<dbReference type="InterPro" id="IPR000182">
    <property type="entry name" value="GNAT_dom"/>
</dbReference>
<proteinExistence type="predicted"/>
<evidence type="ECO:0000259" key="1">
    <source>
        <dbReference type="PROSITE" id="PS51186"/>
    </source>
</evidence>
<dbReference type="RefSeq" id="WP_232417368.1">
    <property type="nucleotide sequence ID" value="NZ_CP101990.1"/>
</dbReference>
<dbReference type="EMBL" id="CP101990">
    <property type="protein sequence ID" value="UUI69168.1"/>
    <property type="molecule type" value="Genomic_DNA"/>
</dbReference>
<dbReference type="PANTHER" id="PTHR43792">
    <property type="entry name" value="GNAT FAMILY, PUTATIVE (AFU_ORTHOLOGUE AFUA_3G00765)-RELATED-RELATED"/>
    <property type="match status" value="1"/>
</dbReference>
<name>A0ABY5KHD6_9ACTN</name>
<dbReference type="InterPro" id="IPR016181">
    <property type="entry name" value="Acyl_CoA_acyltransferase"/>
</dbReference>